<evidence type="ECO:0000313" key="3">
    <source>
        <dbReference type="Proteomes" id="UP001153365"/>
    </source>
</evidence>
<reference evidence="2" key="1">
    <citation type="submission" date="2022-06" db="EMBL/GenBank/DDBJ databases">
        <authorList>
            <consortium name="SYNGENTA / RWTH Aachen University"/>
        </authorList>
    </citation>
    <scope>NUCLEOTIDE SEQUENCE</scope>
</reference>
<gene>
    <name evidence="2" type="ORF">PPACK8108_LOCUS4261</name>
</gene>
<sequence>MTIKEAVISKSIKQSMKSLPRRGLKETRKIAETGAIKSKEGIPIGEELEKRQDIKDSETNGEEGFSQDNLTRPQVLKLNRVFD</sequence>
<protein>
    <submittedName>
        <fullName evidence="2">Uncharacterized protein</fullName>
    </submittedName>
</protein>
<evidence type="ECO:0000313" key="2">
    <source>
        <dbReference type="EMBL" id="CAH7669621.1"/>
    </source>
</evidence>
<comment type="caution">
    <text evidence="2">The sequence shown here is derived from an EMBL/GenBank/DDBJ whole genome shotgun (WGS) entry which is preliminary data.</text>
</comment>
<accession>A0AAV0APD1</accession>
<feature type="compositionally biased region" description="Basic and acidic residues" evidence="1">
    <location>
        <begin position="47"/>
        <end position="58"/>
    </location>
</feature>
<evidence type="ECO:0000256" key="1">
    <source>
        <dbReference type="SAM" id="MobiDB-lite"/>
    </source>
</evidence>
<name>A0AAV0APD1_PHAPC</name>
<dbReference type="EMBL" id="CALTRL010000771">
    <property type="protein sequence ID" value="CAH7669621.1"/>
    <property type="molecule type" value="Genomic_DNA"/>
</dbReference>
<feature type="region of interest" description="Disordered" evidence="1">
    <location>
        <begin position="41"/>
        <end position="71"/>
    </location>
</feature>
<organism evidence="2 3">
    <name type="scientific">Phakopsora pachyrhizi</name>
    <name type="common">Asian soybean rust disease fungus</name>
    <dbReference type="NCBI Taxonomy" id="170000"/>
    <lineage>
        <taxon>Eukaryota</taxon>
        <taxon>Fungi</taxon>
        <taxon>Dikarya</taxon>
        <taxon>Basidiomycota</taxon>
        <taxon>Pucciniomycotina</taxon>
        <taxon>Pucciniomycetes</taxon>
        <taxon>Pucciniales</taxon>
        <taxon>Phakopsoraceae</taxon>
        <taxon>Phakopsora</taxon>
    </lineage>
</organism>
<keyword evidence="3" id="KW-1185">Reference proteome</keyword>
<dbReference type="Proteomes" id="UP001153365">
    <property type="component" value="Unassembled WGS sequence"/>
</dbReference>
<proteinExistence type="predicted"/>
<dbReference type="AlphaFoldDB" id="A0AAV0APD1"/>